<evidence type="ECO:0000313" key="1">
    <source>
        <dbReference type="EMBL" id="KAG5622973.1"/>
    </source>
</evidence>
<comment type="caution">
    <text evidence="1">The sequence shown here is derived from an EMBL/GenBank/DDBJ whole genome shotgun (WGS) entry which is preliminary data.</text>
</comment>
<evidence type="ECO:0000313" key="2">
    <source>
        <dbReference type="Proteomes" id="UP000824120"/>
    </source>
</evidence>
<name>A0A9J6AE85_SOLCO</name>
<reference evidence="1 2" key="1">
    <citation type="submission" date="2020-09" db="EMBL/GenBank/DDBJ databases">
        <title>De no assembly of potato wild relative species, Solanum commersonii.</title>
        <authorList>
            <person name="Cho K."/>
        </authorList>
    </citation>
    <scope>NUCLEOTIDE SEQUENCE [LARGE SCALE GENOMIC DNA]</scope>
    <source>
        <strain evidence="1">LZ3.2</strain>
        <tissue evidence="1">Leaf</tissue>
    </source>
</reference>
<protein>
    <submittedName>
        <fullName evidence="1">Uncharacterized protein</fullName>
    </submittedName>
</protein>
<keyword evidence="2" id="KW-1185">Reference proteome</keyword>
<sequence length="259" mass="28884">MQNRLLTKEIWGINVDDAYVNKLRMQGFKGKKPLLDIVCEHCGYKNHLIKDCYRIIGYPADFKSNRKLGQGVALGVENGVGNGYRSHNPAPAGSTGFKSYANSAFTEGQGHGFSLTEEGYNHVMNLRHNNNLTNTGNEGKCKANVAGNVSLTSDYSEYSWIIDSGATHRIASSKHLLADMSSIADHRSNTFECFLDPITDKHSPTPVVDLPDVEVEDNIPGHTESMDTVSTDENYHKEPEELFFDVDEEIERTELQRID</sequence>
<dbReference type="OrthoDB" id="1751612at2759"/>
<organism evidence="1 2">
    <name type="scientific">Solanum commersonii</name>
    <name type="common">Commerson's wild potato</name>
    <name type="synonym">Commerson's nightshade</name>
    <dbReference type="NCBI Taxonomy" id="4109"/>
    <lineage>
        <taxon>Eukaryota</taxon>
        <taxon>Viridiplantae</taxon>
        <taxon>Streptophyta</taxon>
        <taxon>Embryophyta</taxon>
        <taxon>Tracheophyta</taxon>
        <taxon>Spermatophyta</taxon>
        <taxon>Magnoliopsida</taxon>
        <taxon>eudicotyledons</taxon>
        <taxon>Gunneridae</taxon>
        <taxon>Pentapetalae</taxon>
        <taxon>asterids</taxon>
        <taxon>lamiids</taxon>
        <taxon>Solanales</taxon>
        <taxon>Solanaceae</taxon>
        <taxon>Solanoideae</taxon>
        <taxon>Solaneae</taxon>
        <taxon>Solanum</taxon>
    </lineage>
</organism>
<accession>A0A9J6AE85</accession>
<gene>
    <name evidence="1" type="ORF">H5410_008191</name>
</gene>
<proteinExistence type="predicted"/>
<dbReference type="AlphaFoldDB" id="A0A9J6AE85"/>
<dbReference type="Proteomes" id="UP000824120">
    <property type="component" value="Chromosome 2"/>
</dbReference>
<dbReference type="EMBL" id="JACXVP010000002">
    <property type="protein sequence ID" value="KAG5622973.1"/>
    <property type="molecule type" value="Genomic_DNA"/>
</dbReference>